<dbReference type="OMA" id="MGNMCEA"/>
<feature type="domain" description="Protein kinase" evidence="6">
    <location>
        <begin position="1"/>
        <end position="234"/>
    </location>
</feature>
<dbReference type="GeneID" id="14904426"/>
<dbReference type="InterPro" id="IPR011009">
    <property type="entry name" value="Kinase-like_dom_sf"/>
</dbReference>
<dbReference type="PROSITE" id="PS50011">
    <property type="entry name" value="PROTEIN_KINASE_DOM"/>
    <property type="match status" value="1"/>
</dbReference>
<dbReference type="PANTHER" id="PTHR24351">
    <property type="entry name" value="RIBOSOMAL PROTEIN S6 KINASE"/>
    <property type="match status" value="1"/>
</dbReference>
<keyword evidence="1" id="KW-0723">Serine/threonine-protein kinase</keyword>
<proteinExistence type="predicted"/>
<dbReference type="EC" id="2.7.11.13" evidence="7"/>
<sequence length="300" mass="35435">MKIIKKSKIMEQSLNRKMLIERKVLLENKNPFIVNLKYSFQTEKKLYLVMEYCKGGELYSYIAKYKKFPIEIAKFICAEVILGLQYLHEKMQIMYRDLKPENILITEDGHLKIADFGLGKSIKDENQVTFSFLGTPEYIAPEIIKCKQSFEKNGYTLKCDIWAFGILLYELINGQPPFTNPQRNWNVIMKQILNNNPIFNSDFNDDSIDLIKKCLNTEPKQRPNWTEIRIHPFFLNIDWEGIYMQKYESPLRQFITQKKVKLQRPKPILETPIEDYNINLPNINGFTYDPQTLPNKISIL</sequence>
<keyword evidence="5" id="KW-0067">ATP-binding</keyword>
<dbReference type="AlphaFoldDB" id="G0R2F8"/>
<gene>
    <name evidence="7" type="ORF">IMG5_177680</name>
</gene>
<dbReference type="Gene3D" id="1.10.510.10">
    <property type="entry name" value="Transferase(Phosphotransferase) domain 1"/>
    <property type="match status" value="1"/>
</dbReference>
<evidence type="ECO:0000256" key="1">
    <source>
        <dbReference type="ARBA" id="ARBA00022527"/>
    </source>
</evidence>
<dbReference type="SUPFAM" id="SSF56112">
    <property type="entry name" value="Protein kinase-like (PK-like)"/>
    <property type="match status" value="1"/>
</dbReference>
<dbReference type="RefSeq" id="XP_004027693.1">
    <property type="nucleotide sequence ID" value="XM_004027644.1"/>
</dbReference>
<dbReference type="eggNOG" id="KOG0603">
    <property type="taxonomic scope" value="Eukaryota"/>
</dbReference>
<dbReference type="InterPro" id="IPR045270">
    <property type="entry name" value="STKc_AGC"/>
</dbReference>
<reference evidence="7 8" key="1">
    <citation type="submission" date="2011-07" db="EMBL/GenBank/DDBJ databases">
        <authorList>
            <person name="Coyne R."/>
            <person name="Brami D."/>
            <person name="Johnson J."/>
            <person name="Hostetler J."/>
            <person name="Hannick L."/>
            <person name="Clark T."/>
            <person name="Cassidy-Hanley D."/>
            <person name="Inman J."/>
        </authorList>
    </citation>
    <scope>NUCLEOTIDE SEQUENCE [LARGE SCALE GENOMIC DNA]</scope>
    <source>
        <strain evidence="7 8">G5</strain>
    </source>
</reference>
<dbReference type="Pfam" id="PF00069">
    <property type="entry name" value="Pkinase"/>
    <property type="match status" value="1"/>
</dbReference>
<dbReference type="PROSITE" id="PS00108">
    <property type="entry name" value="PROTEIN_KINASE_ST"/>
    <property type="match status" value="1"/>
</dbReference>
<dbReference type="SMART" id="SM00220">
    <property type="entry name" value="S_TKc"/>
    <property type="match status" value="1"/>
</dbReference>
<dbReference type="Proteomes" id="UP000008983">
    <property type="component" value="Unassembled WGS sequence"/>
</dbReference>
<dbReference type="Gene3D" id="3.30.200.20">
    <property type="entry name" value="Phosphorylase Kinase, domain 1"/>
    <property type="match status" value="1"/>
</dbReference>
<dbReference type="GO" id="GO:0005524">
    <property type="term" value="F:ATP binding"/>
    <property type="evidence" value="ECO:0007669"/>
    <property type="project" value="UniProtKB-KW"/>
</dbReference>
<evidence type="ECO:0000256" key="5">
    <source>
        <dbReference type="ARBA" id="ARBA00022840"/>
    </source>
</evidence>
<dbReference type="OrthoDB" id="63267at2759"/>
<evidence type="ECO:0000313" key="7">
    <source>
        <dbReference type="EMBL" id="EGR28348.1"/>
    </source>
</evidence>
<name>G0R2F8_ICHMU</name>
<accession>G0R2F8</accession>
<keyword evidence="4 7" id="KW-0418">Kinase</keyword>
<evidence type="ECO:0000256" key="4">
    <source>
        <dbReference type="ARBA" id="ARBA00022777"/>
    </source>
</evidence>
<protein>
    <submittedName>
        <fullName evidence="7">Protein kinase domain protein</fullName>
        <ecNumber evidence="7">2.7.11.13</ecNumber>
    </submittedName>
</protein>
<dbReference type="InterPro" id="IPR000719">
    <property type="entry name" value="Prot_kinase_dom"/>
</dbReference>
<evidence type="ECO:0000259" key="6">
    <source>
        <dbReference type="PROSITE" id="PS50011"/>
    </source>
</evidence>
<dbReference type="EMBL" id="GL984258">
    <property type="protein sequence ID" value="EGR28348.1"/>
    <property type="molecule type" value="Genomic_DNA"/>
</dbReference>
<keyword evidence="2 7" id="KW-0808">Transferase</keyword>
<dbReference type="STRING" id="857967.G0R2F8"/>
<evidence type="ECO:0000256" key="2">
    <source>
        <dbReference type="ARBA" id="ARBA00022679"/>
    </source>
</evidence>
<dbReference type="InParanoid" id="G0R2F8"/>
<keyword evidence="8" id="KW-1185">Reference proteome</keyword>
<keyword evidence="3" id="KW-0547">Nucleotide-binding</keyword>
<evidence type="ECO:0000313" key="8">
    <source>
        <dbReference type="Proteomes" id="UP000008983"/>
    </source>
</evidence>
<evidence type="ECO:0000256" key="3">
    <source>
        <dbReference type="ARBA" id="ARBA00022741"/>
    </source>
</evidence>
<dbReference type="InterPro" id="IPR008271">
    <property type="entry name" value="Ser/Thr_kinase_AS"/>
</dbReference>
<organism evidence="7 8">
    <name type="scientific">Ichthyophthirius multifiliis</name>
    <name type="common">White spot disease agent</name>
    <name type="synonym">Ich</name>
    <dbReference type="NCBI Taxonomy" id="5932"/>
    <lineage>
        <taxon>Eukaryota</taxon>
        <taxon>Sar</taxon>
        <taxon>Alveolata</taxon>
        <taxon>Ciliophora</taxon>
        <taxon>Intramacronucleata</taxon>
        <taxon>Oligohymenophorea</taxon>
        <taxon>Hymenostomatida</taxon>
        <taxon>Ophryoglenina</taxon>
        <taxon>Ichthyophthirius</taxon>
    </lineage>
</organism>
<dbReference type="CDD" id="cd05123">
    <property type="entry name" value="STKc_AGC"/>
    <property type="match status" value="1"/>
</dbReference>
<dbReference type="GO" id="GO:0004697">
    <property type="term" value="F:diacylglycerol-dependent serine/threonine kinase activity"/>
    <property type="evidence" value="ECO:0007669"/>
    <property type="project" value="UniProtKB-EC"/>
</dbReference>